<dbReference type="Gene3D" id="3.10.20.90">
    <property type="entry name" value="Phosphatidylinositol 3-kinase Catalytic Subunit, Chain A, domain 1"/>
    <property type="match status" value="2"/>
</dbReference>
<gene>
    <name evidence="3" type="ORF">M0813_14953</name>
</gene>
<dbReference type="InterPro" id="IPR006577">
    <property type="entry name" value="UAS"/>
</dbReference>
<dbReference type="CDD" id="cd01767">
    <property type="entry name" value="UBX"/>
    <property type="match status" value="1"/>
</dbReference>
<dbReference type="SUPFAM" id="SSF52833">
    <property type="entry name" value="Thioredoxin-like"/>
    <property type="match status" value="1"/>
</dbReference>
<evidence type="ECO:0000313" key="4">
    <source>
        <dbReference type="Proteomes" id="UP001150062"/>
    </source>
</evidence>
<dbReference type="EMBL" id="JAOAOG010000058">
    <property type="protein sequence ID" value="KAJ6251511.1"/>
    <property type="molecule type" value="Genomic_DNA"/>
</dbReference>
<evidence type="ECO:0000256" key="1">
    <source>
        <dbReference type="SAM" id="MobiDB-lite"/>
    </source>
</evidence>
<dbReference type="Pfam" id="PF00789">
    <property type="entry name" value="UBX"/>
    <property type="match status" value="1"/>
</dbReference>
<dbReference type="PROSITE" id="PS50033">
    <property type="entry name" value="UBX"/>
    <property type="match status" value="1"/>
</dbReference>
<organism evidence="3 4">
    <name type="scientific">Anaeramoeba flamelloides</name>
    <dbReference type="NCBI Taxonomy" id="1746091"/>
    <lineage>
        <taxon>Eukaryota</taxon>
        <taxon>Metamonada</taxon>
        <taxon>Anaeramoebidae</taxon>
        <taxon>Anaeramoeba</taxon>
    </lineage>
</organism>
<dbReference type="Gene3D" id="3.40.30.10">
    <property type="entry name" value="Glutaredoxin"/>
    <property type="match status" value="1"/>
</dbReference>
<dbReference type="InterPro" id="IPR036249">
    <property type="entry name" value="Thioredoxin-like_sf"/>
</dbReference>
<dbReference type="SMART" id="SM00166">
    <property type="entry name" value="UBX"/>
    <property type="match status" value="1"/>
</dbReference>
<dbReference type="SMART" id="SM00594">
    <property type="entry name" value="UAS"/>
    <property type="match status" value="1"/>
</dbReference>
<sequence>MNKQVLNVSWGVDKKQSLTFNKTDSVYLVKSYLENITSVSVKDQQLLGLETNDDSLPLAVLEIANPQNVYLLNKNDFNISSLNEPQITVVKDPEEKNKEDENQKVEKKETETQNENKKAQENEKEKETQNKNENENEKDKTNESKTEKETENKKEKEKEMSNENENETENQKDEKENEKEKGTETKKDEKFDPDLELAKQLQDQIWKQDLRIPKSTNTQNQGQSNVQTKKGVGKGFGSEDLQRNTGMYYPPNYLKKQQQLRMRYFQKEKEKKEFENKQSLEMMAPFAPPSVGSDEVLKKKFVEYSDSVELPLISTEGFAEVCLTAKEINKSILIYLHSYTKDQENVSHFVKSVLTKPGIINLINQNFIFWVGDIDALESIEEMKELLNLKEFPYLAVLSNSTTLQILDVIQGKIDHDGFTLGILKQLQSFQSGNIPVKKSETVIEREKQDVDFELSRKQDLEKIRLQEIILQSQQDLKLQQELQFQKIREMIPDEPKQGEKNVTVLKIRLKNGEKLQRKFYNTDKLSAIFNLVKLTTKSFQKFKLISSYPKKTFLEDENFVEKSLEELGLVPQALLDIEFLD</sequence>
<evidence type="ECO:0000259" key="2">
    <source>
        <dbReference type="PROSITE" id="PS50033"/>
    </source>
</evidence>
<accession>A0ABQ8Z3P8</accession>
<feature type="region of interest" description="Disordered" evidence="1">
    <location>
        <begin position="88"/>
        <end position="250"/>
    </location>
</feature>
<comment type="caution">
    <text evidence="3">The sequence shown here is derived from an EMBL/GenBank/DDBJ whole genome shotgun (WGS) entry which is preliminary data.</text>
</comment>
<proteinExistence type="predicted"/>
<dbReference type="PANTHER" id="PTHR23322">
    <property type="entry name" value="FAS-ASSOCIATED PROTEIN"/>
    <property type="match status" value="1"/>
</dbReference>
<dbReference type="InterPro" id="IPR029071">
    <property type="entry name" value="Ubiquitin-like_domsf"/>
</dbReference>
<feature type="compositionally biased region" description="Basic and acidic residues" evidence="1">
    <location>
        <begin position="91"/>
        <end position="161"/>
    </location>
</feature>
<name>A0ABQ8Z3P8_9EUKA</name>
<feature type="compositionally biased region" description="Basic and acidic residues" evidence="1">
    <location>
        <begin position="169"/>
        <end position="197"/>
    </location>
</feature>
<feature type="compositionally biased region" description="Polar residues" evidence="1">
    <location>
        <begin position="214"/>
        <end position="228"/>
    </location>
</feature>
<feature type="domain" description="UBX" evidence="2">
    <location>
        <begin position="499"/>
        <end position="578"/>
    </location>
</feature>
<protein>
    <submittedName>
        <fullName evidence="3">Fas-associated protein</fullName>
    </submittedName>
</protein>
<keyword evidence="4" id="KW-1185">Reference proteome</keyword>
<dbReference type="SUPFAM" id="SSF54236">
    <property type="entry name" value="Ubiquitin-like"/>
    <property type="match status" value="2"/>
</dbReference>
<dbReference type="InterPro" id="IPR001012">
    <property type="entry name" value="UBX_dom"/>
</dbReference>
<evidence type="ECO:0000313" key="3">
    <source>
        <dbReference type="EMBL" id="KAJ6251511.1"/>
    </source>
</evidence>
<dbReference type="InterPro" id="IPR050730">
    <property type="entry name" value="UBX_domain-protein"/>
</dbReference>
<reference evidence="3" key="1">
    <citation type="submission" date="2022-08" db="EMBL/GenBank/DDBJ databases">
        <title>Novel sulfate-reducing endosymbionts in the free-living metamonad Anaeramoeba.</title>
        <authorList>
            <person name="Jerlstrom-Hultqvist J."/>
            <person name="Cepicka I."/>
            <person name="Gallot-Lavallee L."/>
            <person name="Salas-Leiva D."/>
            <person name="Curtis B.A."/>
            <person name="Zahonova K."/>
            <person name="Pipaliya S."/>
            <person name="Dacks J."/>
            <person name="Roger A.J."/>
        </authorList>
    </citation>
    <scope>NUCLEOTIDE SEQUENCE</scope>
    <source>
        <strain evidence="3">Schooner1</strain>
    </source>
</reference>
<dbReference type="Proteomes" id="UP001150062">
    <property type="component" value="Unassembled WGS sequence"/>
</dbReference>